<dbReference type="AlphaFoldDB" id="A0A397W7L6"/>
<dbReference type="Proteomes" id="UP000266673">
    <property type="component" value="Unassembled WGS sequence"/>
</dbReference>
<reference evidence="1 2" key="1">
    <citation type="submission" date="2018-06" db="EMBL/GenBank/DDBJ databases">
        <title>Comparative genomics reveals the genomic features of Rhizophagus irregularis, R. cerebriforme, R. diaphanum and Gigaspora rosea, and their symbiotic lifestyle signature.</title>
        <authorList>
            <person name="Morin E."/>
            <person name="San Clemente H."/>
            <person name="Chen E.C.H."/>
            <person name="De La Providencia I."/>
            <person name="Hainaut M."/>
            <person name="Kuo A."/>
            <person name="Kohler A."/>
            <person name="Murat C."/>
            <person name="Tang N."/>
            <person name="Roy S."/>
            <person name="Loubradou J."/>
            <person name="Henrissat B."/>
            <person name="Grigoriev I.V."/>
            <person name="Corradi N."/>
            <person name="Roux C."/>
            <person name="Martin F.M."/>
        </authorList>
    </citation>
    <scope>NUCLEOTIDE SEQUENCE [LARGE SCALE GENOMIC DNA]</scope>
    <source>
        <strain evidence="1 2">DAOM 194757</strain>
    </source>
</reference>
<accession>A0A397W7L6</accession>
<gene>
    <name evidence="1" type="ORF">C2G38_2059742</name>
</gene>
<evidence type="ECO:0000313" key="2">
    <source>
        <dbReference type="Proteomes" id="UP000266673"/>
    </source>
</evidence>
<dbReference type="EMBL" id="QKWP01000070">
    <property type="protein sequence ID" value="RIB28303.1"/>
    <property type="molecule type" value="Genomic_DNA"/>
</dbReference>
<evidence type="ECO:0000313" key="1">
    <source>
        <dbReference type="EMBL" id="RIB28303.1"/>
    </source>
</evidence>
<organism evidence="1 2">
    <name type="scientific">Gigaspora rosea</name>
    <dbReference type="NCBI Taxonomy" id="44941"/>
    <lineage>
        <taxon>Eukaryota</taxon>
        <taxon>Fungi</taxon>
        <taxon>Fungi incertae sedis</taxon>
        <taxon>Mucoromycota</taxon>
        <taxon>Glomeromycotina</taxon>
        <taxon>Glomeromycetes</taxon>
        <taxon>Diversisporales</taxon>
        <taxon>Gigasporaceae</taxon>
        <taxon>Gigaspora</taxon>
    </lineage>
</organism>
<comment type="caution">
    <text evidence="1">The sequence shown here is derived from an EMBL/GenBank/DDBJ whole genome shotgun (WGS) entry which is preliminary data.</text>
</comment>
<keyword evidence="2" id="KW-1185">Reference proteome</keyword>
<name>A0A397W7L6_9GLOM</name>
<sequence>MFQLALISLLSTTVLVIGFLELSKSSKVLQLLPHLLILTQLQLQLHQALHLLHLLLLALLQPKHLHLLHPVALKLHLVLLLPPNHNHLQIILEFILVLL</sequence>
<proteinExistence type="predicted"/>
<protein>
    <submittedName>
        <fullName evidence="1">Uncharacterized protein</fullName>
    </submittedName>
</protein>